<keyword evidence="2" id="KW-1185">Reference proteome</keyword>
<accession>A0ACB8A7U5</accession>
<comment type="caution">
    <text evidence="1">The sequence shown here is derived from an EMBL/GenBank/DDBJ whole genome shotgun (WGS) entry which is preliminary data.</text>
</comment>
<protein>
    <submittedName>
        <fullName evidence="1">Uncharacterized protein</fullName>
    </submittedName>
</protein>
<proteinExistence type="predicted"/>
<evidence type="ECO:0000313" key="1">
    <source>
        <dbReference type="EMBL" id="KAH7909531.1"/>
    </source>
</evidence>
<dbReference type="Proteomes" id="UP000790377">
    <property type="component" value="Unassembled WGS sequence"/>
</dbReference>
<feature type="non-terminal residue" evidence="1">
    <location>
        <position position="402"/>
    </location>
</feature>
<feature type="non-terminal residue" evidence="1">
    <location>
        <position position="1"/>
    </location>
</feature>
<organism evidence="1 2">
    <name type="scientific">Hygrophoropsis aurantiaca</name>
    <dbReference type="NCBI Taxonomy" id="72124"/>
    <lineage>
        <taxon>Eukaryota</taxon>
        <taxon>Fungi</taxon>
        <taxon>Dikarya</taxon>
        <taxon>Basidiomycota</taxon>
        <taxon>Agaricomycotina</taxon>
        <taxon>Agaricomycetes</taxon>
        <taxon>Agaricomycetidae</taxon>
        <taxon>Boletales</taxon>
        <taxon>Coniophorineae</taxon>
        <taxon>Hygrophoropsidaceae</taxon>
        <taxon>Hygrophoropsis</taxon>
    </lineage>
</organism>
<evidence type="ECO:0000313" key="2">
    <source>
        <dbReference type="Proteomes" id="UP000790377"/>
    </source>
</evidence>
<dbReference type="EMBL" id="MU267754">
    <property type="protein sequence ID" value="KAH7909531.1"/>
    <property type="molecule type" value="Genomic_DNA"/>
</dbReference>
<sequence>FQILASHVCARWRAITLTTPLLWTRIQVEFTATPPFGGLIAKLTRSQNQFIDILIDAAPSDAQSMPDAHLNQVIVLLAPHTARWRSFDLNVTSYHQLQGCWELLTVPLLQPPLHLVELIVENSKNIKDFPGSPVTFFDGNLPRLKSVILIGVGVDWEQRWLKGSPHLTDIELTDLEMNMRPSWEKFVRLLTESPQLQRLKLYEPVSWDWEPSPEHMSSSSFLPALPMLQTLELERVSQNYARSILTRLAFPSLANLKLELCGEYFTNLIHQLVTPPNRGPEAPPGLNSLLHGLKTLIISDLWCASHCVALLFRELRSIEHLTLNMTNLDHEFLRHIGCRGNQSSRLPTLRTLSTVGVTGELMREIVANRRHCGYPLRAVYMAEWEHMTKGEMERLRQDVDDF</sequence>
<name>A0ACB8A7U5_9AGAM</name>
<gene>
    <name evidence="1" type="ORF">BJ138DRAFT_978010</name>
</gene>
<reference evidence="1" key="1">
    <citation type="journal article" date="2021" name="New Phytol.">
        <title>Evolutionary innovations through gain and loss of genes in the ectomycorrhizal Boletales.</title>
        <authorList>
            <person name="Wu G."/>
            <person name="Miyauchi S."/>
            <person name="Morin E."/>
            <person name="Kuo A."/>
            <person name="Drula E."/>
            <person name="Varga T."/>
            <person name="Kohler A."/>
            <person name="Feng B."/>
            <person name="Cao Y."/>
            <person name="Lipzen A."/>
            <person name="Daum C."/>
            <person name="Hundley H."/>
            <person name="Pangilinan J."/>
            <person name="Johnson J."/>
            <person name="Barry K."/>
            <person name="LaButti K."/>
            <person name="Ng V."/>
            <person name="Ahrendt S."/>
            <person name="Min B."/>
            <person name="Choi I.G."/>
            <person name="Park H."/>
            <person name="Plett J.M."/>
            <person name="Magnuson J."/>
            <person name="Spatafora J.W."/>
            <person name="Nagy L.G."/>
            <person name="Henrissat B."/>
            <person name="Grigoriev I.V."/>
            <person name="Yang Z.L."/>
            <person name="Xu J."/>
            <person name="Martin F.M."/>
        </authorList>
    </citation>
    <scope>NUCLEOTIDE SEQUENCE</scope>
    <source>
        <strain evidence="1">ATCC 28755</strain>
    </source>
</reference>